<evidence type="ECO:0000313" key="4">
    <source>
        <dbReference type="Proteomes" id="UP000199112"/>
    </source>
</evidence>
<proteinExistence type="predicted"/>
<dbReference type="InterPro" id="IPR009936">
    <property type="entry name" value="DUF1468"/>
</dbReference>
<reference evidence="4" key="1">
    <citation type="submission" date="2016-10" db="EMBL/GenBank/DDBJ databases">
        <authorList>
            <person name="Varghese N."/>
            <person name="Submissions S."/>
        </authorList>
    </citation>
    <scope>NUCLEOTIDE SEQUENCE [LARGE SCALE GENOMIC DNA]</scope>
    <source>
        <strain evidence="4">CGMCC 1.8981</strain>
    </source>
</reference>
<evidence type="ECO:0000259" key="2">
    <source>
        <dbReference type="Pfam" id="PF07331"/>
    </source>
</evidence>
<dbReference type="Pfam" id="PF07331">
    <property type="entry name" value="TctB"/>
    <property type="match status" value="1"/>
</dbReference>
<dbReference type="AlphaFoldDB" id="A0A1H6G5E8"/>
<keyword evidence="1" id="KW-1133">Transmembrane helix</keyword>
<keyword evidence="1" id="KW-0472">Membrane</keyword>
<feature type="transmembrane region" description="Helical" evidence="1">
    <location>
        <begin position="14"/>
        <end position="33"/>
    </location>
</feature>
<dbReference type="EMBL" id="FNWL01000005">
    <property type="protein sequence ID" value="SEH17812.1"/>
    <property type="molecule type" value="Genomic_DNA"/>
</dbReference>
<evidence type="ECO:0000313" key="3">
    <source>
        <dbReference type="EMBL" id="SEH17812.1"/>
    </source>
</evidence>
<accession>A0A1H6G5E8</accession>
<sequence length="185" mass="20134">MIDKIKGSDRMNSVTEETVMVGLILLVSGYMLYEAQSFGGASQRFPQLAAGATVLGTVLILARNFIPPSLEERLFPEKDDSGGMLDVDDVDSETSAPVESKTGKFGIHGGLFTGVIMVLYASLGLLFGFLLVTPLFIALYMYWFDHPWYSVVGMAILGLIITSVFVDIFRIPVHEGHLLILIGGL</sequence>
<feature type="transmembrane region" description="Helical" evidence="1">
    <location>
        <begin position="111"/>
        <end position="142"/>
    </location>
</feature>
<feature type="transmembrane region" description="Helical" evidence="1">
    <location>
        <begin position="148"/>
        <end position="169"/>
    </location>
</feature>
<feature type="transmembrane region" description="Helical" evidence="1">
    <location>
        <begin position="45"/>
        <end position="66"/>
    </location>
</feature>
<protein>
    <submittedName>
        <fullName evidence="3">Tripartite tricarboxylate transporter TctB family protein</fullName>
    </submittedName>
</protein>
<organism evidence="3 4">
    <name type="scientific">Natronorubrum sediminis</name>
    <dbReference type="NCBI Taxonomy" id="640943"/>
    <lineage>
        <taxon>Archaea</taxon>
        <taxon>Methanobacteriati</taxon>
        <taxon>Methanobacteriota</taxon>
        <taxon>Stenosarchaea group</taxon>
        <taxon>Halobacteria</taxon>
        <taxon>Halobacteriales</taxon>
        <taxon>Natrialbaceae</taxon>
        <taxon>Natronorubrum</taxon>
    </lineage>
</organism>
<feature type="domain" description="DUF1468" evidence="2">
    <location>
        <begin position="21"/>
        <end position="172"/>
    </location>
</feature>
<gene>
    <name evidence="3" type="ORF">SAMN04487967_3391</name>
</gene>
<evidence type="ECO:0000256" key="1">
    <source>
        <dbReference type="SAM" id="Phobius"/>
    </source>
</evidence>
<dbReference type="Proteomes" id="UP000199112">
    <property type="component" value="Unassembled WGS sequence"/>
</dbReference>
<keyword evidence="4" id="KW-1185">Reference proteome</keyword>
<name>A0A1H6G5E8_9EURY</name>
<keyword evidence="1" id="KW-0812">Transmembrane</keyword>